<dbReference type="InterPro" id="IPR010982">
    <property type="entry name" value="Lambda_DNA-bd_dom_sf"/>
</dbReference>
<proteinExistence type="predicted"/>
<dbReference type="NCBIfam" id="TIGR02612">
    <property type="entry name" value="mob_myst_A"/>
    <property type="match status" value="1"/>
</dbReference>
<keyword evidence="3" id="KW-1185">Reference proteome</keyword>
<dbReference type="AlphaFoldDB" id="A0A2N0H5T1"/>
<dbReference type="InterPro" id="IPR001387">
    <property type="entry name" value="Cro/C1-type_HTH"/>
</dbReference>
<accession>A0A2N0H5T1</accession>
<dbReference type="OrthoDB" id="9785949at2"/>
<name>A0A2N0H5T1_9SPHN</name>
<dbReference type="Pfam" id="PF01381">
    <property type="entry name" value="HTH_3"/>
    <property type="match status" value="1"/>
</dbReference>
<reference evidence="2 3" key="1">
    <citation type="submission" date="2017-11" db="EMBL/GenBank/DDBJ databases">
        <title>Genomic Encyclopedia of Type Strains, Phase III (KMG-III): the genomes of soil and plant-associated and newly described type strains.</title>
        <authorList>
            <person name="Whitman W."/>
        </authorList>
    </citation>
    <scope>NUCLEOTIDE SEQUENCE [LARGE SCALE GENOMIC DNA]</scope>
    <source>
        <strain evidence="2 3">CGMCC 1.12274</strain>
    </source>
</reference>
<dbReference type="GO" id="GO:0003677">
    <property type="term" value="F:DNA binding"/>
    <property type="evidence" value="ECO:0007669"/>
    <property type="project" value="UniProtKB-KW"/>
</dbReference>
<evidence type="ECO:0000259" key="1">
    <source>
        <dbReference type="SMART" id="SM00530"/>
    </source>
</evidence>
<evidence type="ECO:0000313" key="3">
    <source>
        <dbReference type="Proteomes" id="UP000232587"/>
    </source>
</evidence>
<dbReference type="RefSeq" id="WP_100868093.1">
    <property type="nucleotide sequence ID" value="NZ_PHUF01000005.1"/>
</dbReference>
<comment type="caution">
    <text evidence="2">The sequence shown here is derived from an EMBL/GenBank/DDBJ whole genome shotgun (WGS) entry which is preliminary data.</text>
</comment>
<dbReference type="SUPFAM" id="SSF47413">
    <property type="entry name" value="lambda repressor-like DNA-binding domains"/>
    <property type="match status" value="1"/>
</dbReference>
<protein>
    <submittedName>
        <fullName evidence="2">Putative DNA-binding mobile mystery protein A</fullName>
    </submittedName>
</protein>
<evidence type="ECO:0000313" key="2">
    <source>
        <dbReference type="EMBL" id="PKB14284.1"/>
    </source>
</evidence>
<dbReference type="InterPro" id="IPR013435">
    <property type="entry name" value="Mobile_mystery_prot_A"/>
</dbReference>
<gene>
    <name evidence="2" type="ORF">B0I00_2916</name>
</gene>
<dbReference type="CDD" id="cd00093">
    <property type="entry name" value="HTH_XRE"/>
    <property type="match status" value="1"/>
</dbReference>
<dbReference type="Gene3D" id="1.10.260.40">
    <property type="entry name" value="lambda repressor-like DNA-binding domains"/>
    <property type="match status" value="1"/>
</dbReference>
<organism evidence="2 3">
    <name type="scientific">Novosphingobium kunmingense</name>
    <dbReference type="NCBI Taxonomy" id="1211806"/>
    <lineage>
        <taxon>Bacteria</taxon>
        <taxon>Pseudomonadati</taxon>
        <taxon>Pseudomonadota</taxon>
        <taxon>Alphaproteobacteria</taxon>
        <taxon>Sphingomonadales</taxon>
        <taxon>Sphingomonadaceae</taxon>
        <taxon>Novosphingobium</taxon>
    </lineage>
</organism>
<feature type="domain" description="HTH cro/C1-type" evidence="1">
    <location>
        <begin position="33"/>
        <end position="90"/>
    </location>
</feature>
<dbReference type="Proteomes" id="UP000232587">
    <property type="component" value="Unassembled WGS sequence"/>
</dbReference>
<dbReference type="SMART" id="SM00530">
    <property type="entry name" value="HTH_XRE"/>
    <property type="match status" value="1"/>
</dbReference>
<keyword evidence="2" id="KW-0238">DNA-binding</keyword>
<sequence length="152" mass="17243">MKPEVRQRARERLDAKLAAIKPLDQFAVPPKGWIRAIRDAIGMSGAQLAQRLGMTAQGLVSVERSEAQGRIQLNTLRRAAEAMDCVLVYALVPETSLTEMVERRARDLALKALSRVSHSMALEDQQVDRDFEKRVQTYIDTALRDRDLWERA</sequence>
<dbReference type="EMBL" id="PHUF01000005">
    <property type="protein sequence ID" value="PKB14284.1"/>
    <property type="molecule type" value="Genomic_DNA"/>
</dbReference>